<evidence type="ECO:0000259" key="17">
    <source>
        <dbReference type="Pfam" id="PF00593"/>
    </source>
</evidence>
<keyword evidence="3 14" id="KW-0813">Transport</keyword>
<feature type="signal peptide" evidence="16">
    <location>
        <begin position="1"/>
        <end position="28"/>
    </location>
</feature>
<evidence type="ECO:0000256" key="6">
    <source>
        <dbReference type="ARBA" id="ARBA00022692"/>
    </source>
</evidence>
<keyword evidence="9" id="KW-0406">Ion transport</keyword>
<evidence type="ECO:0000256" key="4">
    <source>
        <dbReference type="ARBA" id="ARBA00022452"/>
    </source>
</evidence>
<evidence type="ECO:0000256" key="5">
    <source>
        <dbReference type="ARBA" id="ARBA00022496"/>
    </source>
</evidence>
<keyword evidence="13 14" id="KW-0998">Cell outer membrane</keyword>
<dbReference type="Gene3D" id="2.170.130.10">
    <property type="entry name" value="TonB-dependent receptor, plug domain"/>
    <property type="match status" value="1"/>
</dbReference>
<reference evidence="19 20" key="1">
    <citation type="submission" date="2022-10" db="EMBL/GenBank/DDBJ databases">
        <title>paucibacter sp. hw8 Genome sequencing.</title>
        <authorList>
            <person name="Park S."/>
        </authorList>
    </citation>
    <scope>NUCLEOTIDE SEQUENCE [LARGE SCALE GENOMIC DNA]</scope>
    <source>
        <strain evidence="20">hw8</strain>
    </source>
</reference>
<dbReference type="PANTHER" id="PTHR32552:SF89">
    <property type="entry name" value="CATECHOLATE SIDEROPHORE RECEPTOR FIU"/>
    <property type="match status" value="1"/>
</dbReference>
<evidence type="ECO:0000256" key="16">
    <source>
        <dbReference type="SAM" id="SignalP"/>
    </source>
</evidence>
<keyword evidence="6 14" id="KW-0812">Transmembrane</keyword>
<evidence type="ECO:0000256" key="13">
    <source>
        <dbReference type="ARBA" id="ARBA00023237"/>
    </source>
</evidence>
<evidence type="ECO:0000259" key="18">
    <source>
        <dbReference type="Pfam" id="PF07715"/>
    </source>
</evidence>
<accession>A0ABT5KXL6</accession>
<feature type="chain" id="PRO_5047255796" evidence="16">
    <location>
        <begin position="29"/>
        <end position="719"/>
    </location>
</feature>
<keyword evidence="12 19" id="KW-0675">Receptor</keyword>
<organism evidence="19 20">
    <name type="scientific">Roseateles koreensis</name>
    <dbReference type="NCBI Taxonomy" id="2987526"/>
    <lineage>
        <taxon>Bacteria</taxon>
        <taxon>Pseudomonadati</taxon>
        <taxon>Pseudomonadota</taxon>
        <taxon>Betaproteobacteria</taxon>
        <taxon>Burkholderiales</taxon>
        <taxon>Sphaerotilaceae</taxon>
        <taxon>Roseateles</taxon>
    </lineage>
</organism>
<sequence>MSTPFQFRQWARLASPCCLLAVPTLSLAQQAEAPFAPVMLERTVISATRSAVQPFNTPAAISRVDGDELRDSHAQINISEGLSGVPGLLARDRQNYAQDVQLSVRGFGARASFGIRGVRLYVDGIPATLPDGQGQISHVELGSVERIEVLRGPFSALYGNASGGVIQVFTEDGSAPPRLSFNVAAGSDGLHRLSAQARGATDAGLNYTLGASRFQTEGYRQHSDTDRRLANAKLSWQLDPQSRLTLVLNALDLPQAQDPMGLSRAQLAGDPRGVDSSALSFNTRKTLKQTQMGASIDRQLDANNTVQLTVYGGSRSTEQFQSIPVAAQKSPLHPGGAIDLHRDYEGADLRWSGKANSGLGPINWTGGLAYDLLKEHRQGYQNFIGSSLGVQGALRRDENNTVSSTDPYVQANWQLAPQISLNAGVRHSQLNFKSQDHYVTASNPDDSGSAHFSATLPVLGLLWAVSPTLHAYATAGRGFETPTLNELSYRPSGASGLNFALQAAHSDSIELGVKLSNSPQWGELAASVFQTGTDQEIVTQTNLGGRATYQNAGRTRRLGFELAWAKALLPNLRTQLAYTALDAEYRDGYMTCTATPCATANQSVAAGNKMPGIAKHALFAALNWAPPQGWRAGVEARALSRIYVNDLNTDAAAGYTTLAANAGYVLALGAWDLNAMVRVDNLLDQRYVGSVIVNEGNARYFEPAPGRTWLASATASLKF</sequence>
<dbReference type="CDD" id="cd01347">
    <property type="entry name" value="ligand_gated_channel"/>
    <property type="match status" value="1"/>
</dbReference>
<dbReference type="EMBL" id="JAQQXS010000022">
    <property type="protein sequence ID" value="MDC8787165.1"/>
    <property type="molecule type" value="Genomic_DNA"/>
</dbReference>
<evidence type="ECO:0000256" key="12">
    <source>
        <dbReference type="ARBA" id="ARBA00023170"/>
    </source>
</evidence>
<dbReference type="Proteomes" id="UP001219862">
    <property type="component" value="Unassembled WGS sequence"/>
</dbReference>
<dbReference type="InterPro" id="IPR037066">
    <property type="entry name" value="Plug_dom_sf"/>
</dbReference>
<comment type="subcellular location">
    <subcellularLocation>
        <location evidence="1 14">Cell outer membrane</location>
        <topology evidence="1 14">Multi-pass membrane protein</topology>
    </subcellularLocation>
</comment>
<evidence type="ECO:0000256" key="1">
    <source>
        <dbReference type="ARBA" id="ARBA00004571"/>
    </source>
</evidence>
<keyword evidence="5" id="KW-0410">Iron transport</keyword>
<dbReference type="RefSeq" id="WP_273598304.1">
    <property type="nucleotide sequence ID" value="NZ_JAQQXS010000022.1"/>
</dbReference>
<evidence type="ECO:0000256" key="10">
    <source>
        <dbReference type="ARBA" id="ARBA00023077"/>
    </source>
</evidence>
<protein>
    <submittedName>
        <fullName evidence="19">TonB-dependent receptor</fullName>
    </submittedName>
</protein>
<name>A0ABT5KXL6_9BURK</name>
<evidence type="ECO:0000256" key="15">
    <source>
        <dbReference type="RuleBase" id="RU003357"/>
    </source>
</evidence>
<proteinExistence type="inferred from homology"/>
<keyword evidence="20" id="KW-1185">Reference proteome</keyword>
<evidence type="ECO:0000256" key="11">
    <source>
        <dbReference type="ARBA" id="ARBA00023136"/>
    </source>
</evidence>
<dbReference type="InterPro" id="IPR036942">
    <property type="entry name" value="Beta-barrel_TonB_sf"/>
</dbReference>
<dbReference type="SUPFAM" id="SSF56935">
    <property type="entry name" value="Porins"/>
    <property type="match status" value="1"/>
</dbReference>
<evidence type="ECO:0000256" key="9">
    <source>
        <dbReference type="ARBA" id="ARBA00023065"/>
    </source>
</evidence>
<evidence type="ECO:0000313" key="19">
    <source>
        <dbReference type="EMBL" id="MDC8787165.1"/>
    </source>
</evidence>
<comment type="similarity">
    <text evidence="2 14 15">Belongs to the TonB-dependent receptor family.</text>
</comment>
<keyword evidence="8" id="KW-0408">Iron</keyword>
<evidence type="ECO:0000256" key="14">
    <source>
        <dbReference type="PROSITE-ProRule" id="PRU01360"/>
    </source>
</evidence>
<evidence type="ECO:0000256" key="2">
    <source>
        <dbReference type="ARBA" id="ARBA00009810"/>
    </source>
</evidence>
<dbReference type="Gene3D" id="2.40.170.20">
    <property type="entry name" value="TonB-dependent receptor, beta-barrel domain"/>
    <property type="match status" value="1"/>
</dbReference>
<evidence type="ECO:0000256" key="3">
    <source>
        <dbReference type="ARBA" id="ARBA00022448"/>
    </source>
</evidence>
<feature type="domain" description="TonB-dependent receptor-like beta-barrel" evidence="17">
    <location>
        <begin position="236"/>
        <end position="682"/>
    </location>
</feature>
<evidence type="ECO:0000256" key="7">
    <source>
        <dbReference type="ARBA" id="ARBA00022729"/>
    </source>
</evidence>
<evidence type="ECO:0000313" key="20">
    <source>
        <dbReference type="Proteomes" id="UP001219862"/>
    </source>
</evidence>
<keyword evidence="11 14" id="KW-0472">Membrane</keyword>
<gene>
    <name evidence="19" type="ORF">PRZ01_18405</name>
</gene>
<dbReference type="InterPro" id="IPR012910">
    <property type="entry name" value="Plug_dom"/>
</dbReference>
<dbReference type="Pfam" id="PF00593">
    <property type="entry name" value="TonB_dep_Rec_b-barrel"/>
    <property type="match status" value="1"/>
</dbReference>
<keyword evidence="4 14" id="KW-1134">Transmembrane beta strand</keyword>
<evidence type="ECO:0000256" key="8">
    <source>
        <dbReference type="ARBA" id="ARBA00023004"/>
    </source>
</evidence>
<dbReference type="InterPro" id="IPR000531">
    <property type="entry name" value="Beta-barrel_TonB"/>
</dbReference>
<dbReference type="PANTHER" id="PTHR32552">
    <property type="entry name" value="FERRICHROME IRON RECEPTOR-RELATED"/>
    <property type="match status" value="1"/>
</dbReference>
<dbReference type="Pfam" id="PF07715">
    <property type="entry name" value="Plug"/>
    <property type="match status" value="1"/>
</dbReference>
<feature type="domain" description="TonB-dependent receptor plug" evidence="18">
    <location>
        <begin position="56"/>
        <end position="165"/>
    </location>
</feature>
<keyword evidence="7 16" id="KW-0732">Signal</keyword>
<dbReference type="InterPro" id="IPR039426">
    <property type="entry name" value="TonB-dep_rcpt-like"/>
</dbReference>
<dbReference type="PROSITE" id="PS52016">
    <property type="entry name" value="TONB_DEPENDENT_REC_3"/>
    <property type="match status" value="1"/>
</dbReference>
<comment type="caution">
    <text evidence="19">The sequence shown here is derived from an EMBL/GenBank/DDBJ whole genome shotgun (WGS) entry which is preliminary data.</text>
</comment>
<keyword evidence="10 15" id="KW-0798">TonB box</keyword>